<dbReference type="SUPFAM" id="SSF57701">
    <property type="entry name" value="Zn2/Cys6 DNA-binding domain"/>
    <property type="match status" value="1"/>
</dbReference>
<protein>
    <recommendedName>
        <fullName evidence="3">Zn(2)-C6 fungal-type domain-containing protein</fullName>
    </recommendedName>
</protein>
<feature type="compositionally biased region" description="Polar residues" evidence="2">
    <location>
        <begin position="142"/>
        <end position="166"/>
    </location>
</feature>
<reference evidence="4 5" key="1">
    <citation type="submission" date="2024-01" db="EMBL/GenBank/DDBJ databases">
        <title>A draft genome for the cacao thread blight pathogen Marasmiellus scandens.</title>
        <authorList>
            <person name="Baruah I.K."/>
            <person name="Leung J."/>
            <person name="Bukari Y."/>
            <person name="Amoako-Attah I."/>
            <person name="Meinhardt L.W."/>
            <person name="Bailey B.A."/>
            <person name="Cohen S.P."/>
        </authorList>
    </citation>
    <scope>NUCLEOTIDE SEQUENCE [LARGE SCALE GENOMIC DNA]</scope>
    <source>
        <strain evidence="4 5">GH-19</strain>
    </source>
</reference>
<dbReference type="SMART" id="SM00066">
    <property type="entry name" value="GAL4"/>
    <property type="match status" value="1"/>
</dbReference>
<dbReference type="Pfam" id="PF00172">
    <property type="entry name" value="Zn_clus"/>
    <property type="match status" value="1"/>
</dbReference>
<keyword evidence="5" id="KW-1185">Reference proteome</keyword>
<organism evidence="4 5">
    <name type="scientific">Marasmiellus scandens</name>
    <dbReference type="NCBI Taxonomy" id="2682957"/>
    <lineage>
        <taxon>Eukaryota</taxon>
        <taxon>Fungi</taxon>
        <taxon>Dikarya</taxon>
        <taxon>Basidiomycota</taxon>
        <taxon>Agaricomycotina</taxon>
        <taxon>Agaricomycetes</taxon>
        <taxon>Agaricomycetidae</taxon>
        <taxon>Agaricales</taxon>
        <taxon>Marasmiineae</taxon>
        <taxon>Omphalotaceae</taxon>
        <taxon>Marasmiellus</taxon>
    </lineage>
</organism>
<evidence type="ECO:0000313" key="5">
    <source>
        <dbReference type="Proteomes" id="UP001498398"/>
    </source>
</evidence>
<evidence type="ECO:0000256" key="1">
    <source>
        <dbReference type="ARBA" id="ARBA00023242"/>
    </source>
</evidence>
<dbReference type="PROSITE" id="PS00463">
    <property type="entry name" value="ZN2_CY6_FUNGAL_1"/>
    <property type="match status" value="1"/>
</dbReference>
<feature type="region of interest" description="Disordered" evidence="2">
    <location>
        <begin position="83"/>
        <end position="194"/>
    </location>
</feature>
<evidence type="ECO:0000259" key="3">
    <source>
        <dbReference type="PROSITE" id="PS50048"/>
    </source>
</evidence>
<dbReference type="PROSITE" id="PS50048">
    <property type="entry name" value="ZN2_CY6_FUNGAL_2"/>
    <property type="match status" value="1"/>
</dbReference>
<feature type="compositionally biased region" description="Polar residues" evidence="2">
    <location>
        <begin position="99"/>
        <end position="115"/>
    </location>
</feature>
<dbReference type="EMBL" id="JBANRG010000002">
    <property type="protein sequence ID" value="KAK7470747.1"/>
    <property type="molecule type" value="Genomic_DNA"/>
</dbReference>
<feature type="domain" description="Zn(2)-C6 fungal-type" evidence="3">
    <location>
        <begin position="43"/>
        <end position="77"/>
    </location>
</feature>
<sequence length="288" mass="31953">MSAEVYKNLASLISPRFFPMTSQSPYSNSLPAPATRRRRAQIACRNCRKRKIRCVTNEEPPHDPCERCQRMNLVCEYVAVGDPSPPSTPTPERSGYINPGSSYSSGQMPMYNTPSHSHHLSATHAPYSHSSRPTEGMHRGQGPTSSIYPDQTPMPNQYLTGPSWQDQDIKPSIPGDFRGLPSTPGYPPQNQQYYSQNQTGAMNAPVQGSWPNSMQQRGYDGYPMPLQGSTTNFSNTGQPYDAMGYGMGSRYVAFSKRQGATYSLASRSAYPCTVCQQRHCVCPMRRAT</sequence>
<dbReference type="Proteomes" id="UP001498398">
    <property type="component" value="Unassembled WGS sequence"/>
</dbReference>
<dbReference type="CDD" id="cd00067">
    <property type="entry name" value="GAL4"/>
    <property type="match status" value="1"/>
</dbReference>
<dbReference type="InterPro" id="IPR036864">
    <property type="entry name" value="Zn2-C6_fun-type_DNA-bd_sf"/>
</dbReference>
<comment type="caution">
    <text evidence="4">The sequence shown here is derived from an EMBL/GenBank/DDBJ whole genome shotgun (WGS) entry which is preliminary data.</text>
</comment>
<proteinExistence type="predicted"/>
<dbReference type="InterPro" id="IPR001138">
    <property type="entry name" value="Zn2Cys6_DnaBD"/>
</dbReference>
<name>A0ABR1K575_9AGAR</name>
<dbReference type="PANTHER" id="PTHR31668">
    <property type="entry name" value="GLUCOSE TRANSPORT TRANSCRIPTION REGULATOR RGT1-RELATED-RELATED"/>
    <property type="match status" value="1"/>
</dbReference>
<accession>A0ABR1K575</accession>
<keyword evidence="1" id="KW-0539">Nucleus</keyword>
<gene>
    <name evidence="4" type="ORF">VKT23_002167</name>
</gene>
<dbReference type="InterPro" id="IPR050797">
    <property type="entry name" value="Carb_Metab_Trans_Reg"/>
</dbReference>
<dbReference type="Gene3D" id="4.10.240.10">
    <property type="entry name" value="Zn(2)-C6 fungal-type DNA-binding domain"/>
    <property type="match status" value="1"/>
</dbReference>
<evidence type="ECO:0000256" key="2">
    <source>
        <dbReference type="SAM" id="MobiDB-lite"/>
    </source>
</evidence>
<evidence type="ECO:0000313" key="4">
    <source>
        <dbReference type="EMBL" id="KAK7470747.1"/>
    </source>
</evidence>